<organism evidence="2 3">
    <name type="scientific">Tabrizicola soli</name>
    <dbReference type="NCBI Taxonomy" id="2185115"/>
    <lineage>
        <taxon>Bacteria</taxon>
        <taxon>Pseudomonadati</taxon>
        <taxon>Pseudomonadota</taxon>
        <taxon>Alphaproteobacteria</taxon>
        <taxon>Rhodobacterales</taxon>
        <taxon>Paracoccaceae</taxon>
        <taxon>Tabrizicola</taxon>
    </lineage>
</organism>
<dbReference type="Proteomes" id="UP001595445">
    <property type="component" value="Unassembled WGS sequence"/>
</dbReference>
<dbReference type="EMBL" id="JBHRSM010000013">
    <property type="protein sequence ID" value="MFC3085932.1"/>
    <property type="molecule type" value="Genomic_DNA"/>
</dbReference>
<feature type="compositionally biased region" description="Basic and acidic residues" evidence="1">
    <location>
        <begin position="31"/>
        <end position="47"/>
    </location>
</feature>
<protein>
    <recommendedName>
        <fullName evidence="4">SWFGD domain-containing protein</fullName>
    </recommendedName>
</protein>
<gene>
    <name evidence="2" type="ORF">ACFOD6_07705</name>
</gene>
<feature type="compositionally biased region" description="Basic and acidic residues" evidence="1">
    <location>
        <begin position="147"/>
        <end position="210"/>
    </location>
</feature>
<proteinExistence type="predicted"/>
<accession>A0ABV7DTV3</accession>
<reference evidence="3" key="1">
    <citation type="journal article" date="2019" name="Int. J. Syst. Evol. Microbiol.">
        <title>The Global Catalogue of Microorganisms (GCM) 10K type strain sequencing project: providing services to taxonomists for standard genome sequencing and annotation.</title>
        <authorList>
            <consortium name="The Broad Institute Genomics Platform"/>
            <consortium name="The Broad Institute Genome Sequencing Center for Infectious Disease"/>
            <person name="Wu L."/>
            <person name="Ma J."/>
        </authorList>
    </citation>
    <scope>NUCLEOTIDE SEQUENCE [LARGE SCALE GENOMIC DNA]</scope>
    <source>
        <strain evidence="3">KCTC 62102</strain>
    </source>
</reference>
<feature type="compositionally biased region" description="Basic and acidic residues" evidence="1">
    <location>
        <begin position="60"/>
        <end position="106"/>
    </location>
</feature>
<sequence length="288" mass="33183">MPRNSNTPERDDRGRFIGDDDRGGSRGRSFGRYDDDDRRYSRSRRDDDDSDRGQGWYGDSRGHSEASRLGWERRGAYDDRDGRSSRGSDRERDEYGRFVSDDDYHRSSRGGSSRGSGNDRERDEYGRFMSDDDDRRSSSRGNGGRGRSSDNDRGRDEYGRFMSDDDDRRSSSSHGRGDDRGQGGWFGDREGHAEAARRGWERRDDDDHRSYSSSRSSGGRGSNDRERDAYGRFMSDDDDDRRSSSRGRGDDRGQGGWFGDREGHAEAARRGWENRDDDDRRGSRFSRR</sequence>
<keyword evidence="3" id="KW-1185">Reference proteome</keyword>
<evidence type="ECO:0000313" key="3">
    <source>
        <dbReference type="Proteomes" id="UP001595445"/>
    </source>
</evidence>
<feature type="compositionally biased region" description="Basic and acidic residues" evidence="1">
    <location>
        <begin position="240"/>
        <end position="282"/>
    </location>
</feature>
<name>A0ABV7DTV3_9RHOB</name>
<feature type="compositionally biased region" description="Basic and acidic residues" evidence="1">
    <location>
        <begin position="117"/>
        <end position="137"/>
    </location>
</feature>
<evidence type="ECO:0008006" key="4">
    <source>
        <dbReference type="Google" id="ProtNLM"/>
    </source>
</evidence>
<comment type="caution">
    <text evidence="2">The sequence shown here is derived from an EMBL/GenBank/DDBJ whole genome shotgun (WGS) entry which is preliminary data.</text>
</comment>
<dbReference type="RefSeq" id="WP_197643143.1">
    <property type="nucleotide sequence ID" value="NZ_JAEACP010000008.1"/>
</dbReference>
<feature type="region of interest" description="Disordered" evidence="1">
    <location>
        <begin position="1"/>
        <end position="288"/>
    </location>
</feature>
<evidence type="ECO:0000256" key="1">
    <source>
        <dbReference type="SAM" id="MobiDB-lite"/>
    </source>
</evidence>
<feature type="compositionally biased region" description="Basic and acidic residues" evidence="1">
    <location>
        <begin position="8"/>
        <end position="24"/>
    </location>
</feature>
<evidence type="ECO:0000313" key="2">
    <source>
        <dbReference type="EMBL" id="MFC3085932.1"/>
    </source>
</evidence>